<name>A0A2U1P0E9_ARTAN</name>
<evidence type="ECO:0000313" key="10">
    <source>
        <dbReference type="Proteomes" id="UP000245207"/>
    </source>
</evidence>
<proteinExistence type="inferred from homology"/>
<evidence type="ECO:0000256" key="3">
    <source>
        <dbReference type="ARBA" id="ARBA00022617"/>
    </source>
</evidence>
<keyword evidence="8" id="KW-0812">Transmembrane</keyword>
<dbReference type="SUPFAM" id="SSF48264">
    <property type="entry name" value="Cytochrome P450"/>
    <property type="match status" value="1"/>
</dbReference>
<keyword evidence="8" id="KW-1133">Transmembrane helix</keyword>
<dbReference type="EMBL" id="PKPP01001893">
    <property type="protein sequence ID" value="PWA79160.1"/>
    <property type="molecule type" value="Genomic_DNA"/>
</dbReference>
<dbReference type="InterPro" id="IPR001128">
    <property type="entry name" value="Cyt_P450"/>
</dbReference>
<evidence type="ECO:0000256" key="4">
    <source>
        <dbReference type="ARBA" id="ARBA00022723"/>
    </source>
</evidence>
<gene>
    <name evidence="9" type="ORF">CTI12_AA208520</name>
</gene>
<keyword evidence="3" id="KW-0349">Heme</keyword>
<keyword evidence="4" id="KW-0479">Metal-binding</keyword>
<dbReference type="GO" id="GO:0004497">
    <property type="term" value="F:monooxygenase activity"/>
    <property type="evidence" value="ECO:0007669"/>
    <property type="project" value="UniProtKB-KW"/>
</dbReference>
<dbReference type="Proteomes" id="UP000245207">
    <property type="component" value="Unassembled WGS sequence"/>
</dbReference>
<evidence type="ECO:0000256" key="6">
    <source>
        <dbReference type="ARBA" id="ARBA00023004"/>
    </source>
</evidence>
<dbReference type="OrthoDB" id="2789670at2759"/>
<comment type="caution">
    <text evidence="9">The sequence shown here is derived from an EMBL/GenBank/DDBJ whole genome shotgun (WGS) entry which is preliminary data.</text>
</comment>
<keyword evidence="6" id="KW-0408">Iron</keyword>
<dbReference type="Gene3D" id="1.10.630.10">
    <property type="entry name" value="Cytochrome P450"/>
    <property type="match status" value="1"/>
</dbReference>
<reference evidence="9 10" key="1">
    <citation type="journal article" date="2018" name="Mol. Plant">
        <title>The genome of Artemisia annua provides insight into the evolution of Asteraceae family and artemisinin biosynthesis.</title>
        <authorList>
            <person name="Shen Q."/>
            <person name="Zhang L."/>
            <person name="Liao Z."/>
            <person name="Wang S."/>
            <person name="Yan T."/>
            <person name="Shi P."/>
            <person name="Liu M."/>
            <person name="Fu X."/>
            <person name="Pan Q."/>
            <person name="Wang Y."/>
            <person name="Lv Z."/>
            <person name="Lu X."/>
            <person name="Zhang F."/>
            <person name="Jiang W."/>
            <person name="Ma Y."/>
            <person name="Chen M."/>
            <person name="Hao X."/>
            <person name="Li L."/>
            <person name="Tang Y."/>
            <person name="Lv G."/>
            <person name="Zhou Y."/>
            <person name="Sun X."/>
            <person name="Brodelius P.E."/>
            <person name="Rose J.K.C."/>
            <person name="Tang K."/>
        </authorList>
    </citation>
    <scope>NUCLEOTIDE SEQUENCE [LARGE SCALE GENOMIC DNA]</scope>
    <source>
        <strain evidence="10">cv. Huhao1</strain>
        <tissue evidence="9">Leaf</tissue>
    </source>
</reference>
<protein>
    <recommendedName>
        <fullName evidence="11">Cytochrome P450</fullName>
    </recommendedName>
</protein>
<evidence type="ECO:0000256" key="8">
    <source>
        <dbReference type="SAM" id="Phobius"/>
    </source>
</evidence>
<evidence type="ECO:0000256" key="2">
    <source>
        <dbReference type="ARBA" id="ARBA00010617"/>
    </source>
</evidence>
<organism evidence="9 10">
    <name type="scientific">Artemisia annua</name>
    <name type="common">Sweet wormwood</name>
    <dbReference type="NCBI Taxonomy" id="35608"/>
    <lineage>
        <taxon>Eukaryota</taxon>
        <taxon>Viridiplantae</taxon>
        <taxon>Streptophyta</taxon>
        <taxon>Embryophyta</taxon>
        <taxon>Tracheophyta</taxon>
        <taxon>Spermatophyta</taxon>
        <taxon>Magnoliopsida</taxon>
        <taxon>eudicotyledons</taxon>
        <taxon>Gunneridae</taxon>
        <taxon>Pentapetalae</taxon>
        <taxon>asterids</taxon>
        <taxon>campanulids</taxon>
        <taxon>Asterales</taxon>
        <taxon>Asteraceae</taxon>
        <taxon>Asteroideae</taxon>
        <taxon>Anthemideae</taxon>
        <taxon>Artemisiinae</taxon>
        <taxon>Artemisia</taxon>
    </lineage>
</organism>
<evidence type="ECO:0000256" key="5">
    <source>
        <dbReference type="ARBA" id="ARBA00023002"/>
    </source>
</evidence>
<dbReference type="STRING" id="35608.A0A2U1P0E9"/>
<dbReference type="PANTHER" id="PTHR47944">
    <property type="entry name" value="CYTOCHROME P450 98A9"/>
    <property type="match status" value="1"/>
</dbReference>
<keyword evidence="5" id="KW-0560">Oxidoreductase</keyword>
<dbReference type="Pfam" id="PF00067">
    <property type="entry name" value="p450"/>
    <property type="match status" value="1"/>
</dbReference>
<dbReference type="InterPro" id="IPR036396">
    <property type="entry name" value="Cyt_P450_sf"/>
</dbReference>
<dbReference type="GO" id="GO:0016705">
    <property type="term" value="F:oxidoreductase activity, acting on paired donors, with incorporation or reduction of molecular oxygen"/>
    <property type="evidence" value="ECO:0007669"/>
    <property type="project" value="InterPro"/>
</dbReference>
<dbReference type="AlphaFoldDB" id="A0A2U1P0E9"/>
<dbReference type="InterPro" id="IPR002401">
    <property type="entry name" value="Cyt_P450_E_grp-I"/>
</dbReference>
<evidence type="ECO:0000256" key="7">
    <source>
        <dbReference type="ARBA" id="ARBA00023033"/>
    </source>
</evidence>
<feature type="transmembrane region" description="Helical" evidence="8">
    <location>
        <begin position="7"/>
        <end position="27"/>
    </location>
</feature>
<comment type="similarity">
    <text evidence="2">Belongs to the cytochrome P450 family.</text>
</comment>
<comment type="cofactor">
    <cofactor evidence="1">
        <name>heme</name>
        <dbReference type="ChEBI" id="CHEBI:30413"/>
    </cofactor>
</comment>
<evidence type="ECO:0008006" key="11">
    <source>
        <dbReference type="Google" id="ProtNLM"/>
    </source>
</evidence>
<dbReference type="PRINTS" id="PR00463">
    <property type="entry name" value="EP450I"/>
</dbReference>
<dbReference type="GO" id="GO:0020037">
    <property type="term" value="F:heme binding"/>
    <property type="evidence" value="ECO:0007669"/>
    <property type="project" value="InterPro"/>
</dbReference>
<sequence length="315" mass="36786">MQTLMESYYWFIVATTITLLILILLNYPHDTKNHPRGPRPWPLIGNFNLIGSLPHKSLHKLSQTYGKLMYLKFGSIPIVVASSPNMAREFLRTHDQIFISRPSTAAGKYTAYNYRAVSWAPYGPYWTQGRRIYFNEMLSSNKLGSFEYIRVEERNFFLSRLHKLSGDPFVLKEQLSRSTLSLISRIVLGRKYLSESEDEKEILTLEEFQKILDEWFLLNGVMNIGDWIPWMQFMDLQGFVKRMKALCKRFDRFLEHVLEDHRARIKAEGNSFVKKDMVDSLLKLVDDPNLEVKLDNDSVKAFIQVIESMLALLCL</sequence>
<keyword evidence="10" id="KW-1185">Reference proteome</keyword>
<keyword evidence="7" id="KW-0503">Monooxygenase</keyword>
<dbReference type="PANTHER" id="PTHR47944:SF5">
    <property type="entry name" value="CYTOCHROME P450 71A1-LIKE"/>
    <property type="match status" value="1"/>
</dbReference>
<accession>A0A2U1P0E9</accession>
<dbReference type="GO" id="GO:0005506">
    <property type="term" value="F:iron ion binding"/>
    <property type="evidence" value="ECO:0007669"/>
    <property type="project" value="InterPro"/>
</dbReference>
<evidence type="ECO:0000313" key="9">
    <source>
        <dbReference type="EMBL" id="PWA79160.1"/>
    </source>
</evidence>
<evidence type="ECO:0000256" key="1">
    <source>
        <dbReference type="ARBA" id="ARBA00001971"/>
    </source>
</evidence>
<keyword evidence="8" id="KW-0472">Membrane</keyword>